<dbReference type="GO" id="GO:0048316">
    <property type="term" value="P:seed development"/>
    <property type="evidence" value="ECO:0007669"/>
    <property type="project" value="UniProtKB-ARBA"/>
</dbReference>
<dbReference type="InterPro" id="IPR014710">
    <property type="entry name" value="RmlC-like_jellyroll"/>
</dbReference>
<dbReference type="Pfam" id="PF00190">
    <property type="entry name" value="Cupin_1"/>
    <property type="match status" value="2"/>
</dbReference>
<reference evidence="11" key="3">
    <citation type="submission" date="2018-08" db="UniProtKB">
        <authorList>
            <consortium name="EnsemblPlants"/>
        </authorList>
    </citation>
    <scope>IDENTIFICATION</scope>
    <source>
        <strain evidence="11">cv. Bd21</strain>
    </source>
</reference>
<keyword evidence="4 7" id="KW-0758">Storage protein</keyword>
<dbReference type="EMBL" id="CM000881">
    <property type="protein sequence ID" value="KQK07860.1"/>
    <property type="molecule type" value="Genomic_DNA"/>
</dbReference>
<keyword evidence="6 7" id="KW-1015">Disulfide bond</keyword>
<dbReference type="InterPro" id="IPR006044">
    <property type="entry name" value="11S_seedstore_pln"/>
</dbReference>
<evidence type="ECO:0000256" key="1">
    <source>
        <dbReference type="ARBA" id="ARBA00007178"/>
    </source>
</evidence>
<evidence type="ECO:0000313" key="10">
    <source>
        <dbReference type="EMBL" id="KQK07858.1"/>
    </source>
</evidence>
<dbReference type="FunCoup" id="I1HMK8">
    <property type="interactions" value="1911"/>
</dbReference>
<sequence length="493" mass="54748">MAHTSFSSVLSYFCIFLLFHGSMAQVPGQGSTWQSPRQGGSRECSFDRLQTIEPLTQVRSQAGLTEYFDEQNEQFRCAGVSVIRRVIEPRGLLLPRYHNTPGLVYILEGSGFVGLAFPGCPETFLEQFQQSRQTQSTLGQSQCQSQSQKLGDVHQRVHQFTQGDVVALPAGVAHWFYNGGDAPVVAVYVFDVNNNANQLEPRQKEFLLAGNYNGVLQSGRNILNGLNAQLLSQAFGINEQTSRIIQNQNDGRGEIVRVEYGLQFLTPVVTQQQQKQPFLPIEPQEGQSSRNGLEENFCSLEPRQNIEDPNRADTYNPRAGSIARLNGQNFPILNLVQMSATRVNLQKNAIVSPFWNINAHSVVYVIQGQASVQVVNNQGRNVFNGLLRRGQLLIIPQNYVVLKKAESEGYQYIAFKTNANSMVSHIAGKNSILRALPVDVIANAYRISRQEAQNLKNNRGEEIGVLTPNFPQSSCQSYPIGDVDSSSTPKAQE</sequence>
<proteinExistence type="inferred from homology"/>
<dbReference type="EnsemblPlants" id="KQK07860">
    <property type="protein sequence ID" value="KQK07860"/>
    <property type="gene ID" value="BRADI_2g38055v3"/>
</dbReference>
<evidence type="ECO:0000256" key="3">
    <source>
        <dbReference type="ARBA" id="ARBA00022729"/>
    </source>
</evidence>
<evidence type="ECO:0000256" key="8">
    <source>
        <dbReference type="SAM" id="MobiDB-lite"/>
    </source>
</evidence>
<dbReference type="RefSeq" id="XP_003566660.1">
    <property type="nucleotide sequence ID" value="XM_003566612.3"/>
</dbReference>
<dbReference type="PRINTS" id="PR00439">
    <property type="entry name" value="11SGLOBULIN"/>
</dbReference>
<evidence type="ECO:0000256" key="4">
    <source>
        <dbReference type="ARBA" id="ARBA00022761"/>
    </source>
</evidence>
<dbReference type="PROSITE" id="PS00305">
    <property type="entry name" value="11S_SEED_STORAGE"/>
    <property type="match status" value="1"/>
</dbReference>
<reference evidence="10 11" key="1">
    <citation type="journal article" date="2010" name="Nature">
        <title>Genome sequencing and analysis of the model grass Brachypodium distachyon.</title>
        <authorList>
            <consortium name="International Brachypodium Initiative"/>
        </authorList>
    </citation>
    <scope>NUCLEOTIDE SEQUENCE [LARGE SCALE GENOMIC DNA]</scope>
    <source>
        <strain evidence="10 11">Bd21</strain>
    </source>
</reference>
<dbReference type="AlphaFoldDB" id="I1HMK8"/>
<dbReference type="GeneID" id="100823754"/>
<dbReference type="InterPro" id="IPR006045">
    <property type="entry name" value="Cupin_1"/>
</dbReference>
<comment type="function">
    <text evidence="7">Seed storage protein.</text>
</comment>
<dbReference type="KEGG" id="bdi:100823455"/>
<feature type="domain" description="Cupin type-1" evidence="9">
    <location>
        <begin position="304"/>
        <end position="453"/>
    </location>
</feature>
<dbReference type="PANTHER" id="PTHR31189">
    <property type="entry name" value="OS03G0336100 PROTEIN-RELATED"/>
    <property type="match status" value="1"/>
</dbReference>
<feature type="chain" id="PRO_5013982706" description="Cupin type-1 domain-containing protein" evidence="7">
    <location>
        <begin position="25"/>
        <end position="493"/>
    </location>
</feature>
<dbReference type="InterPro" id="IPR022379">
    <property type="entry name" value="11S_seedstore_CS"/>
</dbReference>
<comment type="similarity">
    <text evidence="1 7">Belongs to the 11S seed storage protein (globulins) family.</text>
</comment>
<dbReference type="Gramene" id="KQK07858">
    <property type="protein sequence ID" value="KQK07858"/>
    <property type="gene ID" value="BRADI_2g38055v3"/>
</dbReference>
<feature type="domain" description="Cupin type-1" evidence="9">
    <location>
        <begin position="50"/>
        <end position="243"/>
    </location>
</feature>
<evidence type="ECO:0000256" key="2">
    <source>
        <dbReference type="ARBA" id="ARBA00011818"/>
    </source>
</evidence>
<dbReference type="EnsemblPlants" id="KQK07858">
    <property type="protein sequence ID" value="KQK07858"/>
    <property type="gene ID" value="BRADI_2g38055v3"/>
</dbReference>
<dbReference type="ExpressionAtlas" id="I1HMK8">
    <property type="expression patterns" value="baseline"/>
</dbReference>
<feature type="region of interest" description="Disordered" evidence="8">
    <location>
        <begin position="468"/>
        <end position="493"/>
    </location>
</feature>
<keyword evidence="5 7" id="KW-0708">Seed storage protein</keyword>
<dbReference type="FunFam" id="2.60.120.10:FF:000073">
    <property type="entry name" value="Glycinin G1"/>
    <property type="match status" value="1"/>
</dbReference>
<evidence type="ECO:0000256" key="5">
    <source>
        <dbReference type="ARBA" id="ARBA00023129"/>
    </source>
</evidence>
<evidence type="ECO:0000256" key="7">
    <source>
        <dbReference type="RuleBase" id="RU003681"/>
    </source>
</evidence>
<dbReference type="HOGENOM" id="CLU_026341_2_0_1"/>
<name>I1HMK8_BRADI</name>
<reference evidence="10" key="2">
    <citation type="submission" date="2017-06" db="EMBL/GenBank/DDBJ databases">
        <title>WGS assembly of Brachypodium distachyon.</title>
        <authorList>
            <consortium name="The International Brachypodium Initiative"/>
            <person name="Lucas S."/>
            <person name="Harmon-Smith M."/>
            <person name="Lail K."/>
            <person name="Tice H."/>
            <person name="Grimwood J."/>
            <person name="Bruce D."/>
            <person name="Barry K."/>
            <person name="Shu S."/>
            <person name="Lindquist E."/>
            <person name="Wang M."/>
            <person name="Pitluck S."/>
            <person name="Vogel J.P."/>
            <person name="Garvin D.F."/>
            <person name="Mockler T.C."/>
            <person name="Schmutz J."/>
            <person name="Rokhsar D."/>
            <person name="Bevan M.W."/>
        </authorList>
    </citation>
    <scope>NUCLEOTIDE SEQUENCE</scope>
    <source>
        <strain evidence="10">Bd21</strain>
    </source>
</reference>
<protein>
    <recommendedName>
        <fullName evidence="9">Cupin type-1 domain-containing protein</fullName>
    </recommendedName>
</protein>
<evidence type="ECO:0000259" key="9">
    <source>
        <dbReference type="SMART" id="SM00835"/>
    </source>
</evidence>
<dbReference type="GO" id="GO:0045735">
    <property type="term" value="F:nutrient reservoir activity"/>
    <property type="evidence" value="ECO:0007669"/>
    <property type="project" value="UniProtKB-KW"/>
</dbReference>
<keyword evidence="3 7" id="KW-0732">Signal</keyword>
<dbReference type="CDD" id="cd02242">
    <property type="entry name" value="cupin_11S_legumin_N"/>
    <property type="match status" value="1"/>
</dbReference>
<dbReference type="EMBL" id="CM000881">
    <property type="protein sequence ID" value="KQK07858.1"/>
    <property type="molecule type" value="Genomic_DNA"/>
</dbReference>
<dbReference type="PANTHER" id="PTHR31189:SF35">
    <property type="entry name" value="12S SEED STORAGE PROTEIN CRB"/>
    <property type="match status" value="1"/>
</dbReference>
<dbReference type="OMA" id="HESEDQQ"/>
<keyword evidence="12" id="KW-1185">Reference proteome</keyword>
<feature type="signal peptide" evidence="7">
    <location>
        <begin position="1"/>
        <end position="24"/>
    </location>
</feature>
<dbReference type="OrthoDB" id="2016041at2759"/>
<comment type="subunit">
    <text evidence="2 7">Hexamer; each subunit is composed of an acidic and a basic chain derived from a single precursor and linked by a disulfide bond.</text>
</comment>
<dbReference type="Proteomes" id="UP000008810">
    <property type="component" value="Chromosome 2"/>
</dbReference>
<dbReference type="CDD" id="cd02243">
    <property type="entry name" value="cupin_11S_legumin_C"/>
    <property type="match status" value="1"/>
</dbReference>
<evidence type="ECO:0000313" key="12">
    <source>
        <dbReference type="Proteomes" id="UP000008810"/>
    </source>
</evidence>
<dbReference type="InterPro" id="IPR011051">
    <property type="entry name" value="RmlC_Cupin_sf"/>
</dbReference>
<dbReference type="STRING" id="15368.I1HMK8"/>
<gene>
    <name evidence="11" type="primary">LOC100823754</name>
    <name evidence="10" type="ORF">BRADI_2g38055v3</name>
</gene>
<dbReference type="SUPFAM" id="SSF51182">
    <property type="entry name" value="RmlC-like cupins"/>
    <property type="match status" value="1"/>
</dbReference>
<feature type="compositionally biased region" description="Polar residues" evidence="8">
    <location>
        <begin position="484"/>
        <end position="493"/>
    </location>
</feature>
<dbReference type="SMART" id="SM00835">
    <property type="entry name" value="Cupin_1"/>
    <property type="match status" value="2"/>
</dbReference>
<accession>I1HMK8</accession>
<organism evidence="11">
    <name type="scientific">Brachypodium distachyon</name>
    <name type="common">Purple false brome</name>
    <name type="synonym">Trachynia distachya</name>
    <dbReference type="NCBI Taxonomy" id="15368"/>
    <lineage>
        <taxon>Eukaryota</taxon>
        <taxon>Viridiplantae</taxon>
        <taxon>Streptophyta</taxon>
        <taxon>Embryophyta</taxon>
        <taxon>Tracheophyta</taxon>
        <taxon>Spermatophyta</taxon>
        <taxon>Magnoliopsida</taxon>
        <taxon>Liliopsida</taxon>
        <taxon>Poales</taxon>
        <taxon>Poaceae</taxon>
        <taxon>BOP clade</taxon>
        <taxon>Pooideae</taxon>
        <taxon>Stipodae</taxon>
        <taxon>Brachypodieae</taxon>
        <taxon>Brachypodium</taxon>
    </lineage>
</organism>
<evidence type="ECO:0000256" key="6">
    <source>
        <dbReference type="ARBA" id="ARBA00023157"/>
    </source>
</evidence>
<dbReference type="Gene3D" id="2.60.120.10">
    <property type="entry name" value="Jelly Rolls"/>
    <property type="match status" value="2"/>
</dbReference>
<dbReference type="KEGG" id="bdi:100823754"/>
<dbReference type="eggNOG" id="ENOG502QU1J">
    <property type="taxonomic scope" value="Eukaryota"/>
</dbReference>
<dbReference type="Gramene" id="KQK07860">
    <property type="protein sequence ID" value="KQK07860"/>
    <property type="gene ID" value="BRADI_2g38055v3"/>
</dbReference>
<evidence type="ECO:0000313" key="11">
    <source>
        <dbReference type="EnsemblPlants" id="KQK07858"/>
    </source>
</evidence>
<dbReference type="InterPro" id="IPR050253">
    <property type="entry name" value="Seed_Storage-Functional"/>
</dbReference>